<feature type="signal peptide" evidence="2">
    <location>
        <begin position="1"/>
        <end position="23"/>
    </location>
</feature>
<sequence length="1044" mass="112788">MPPLPRLCLGVLWIVFAVGGCACTVAEGKPRPPYTKPVIQTSHDDAFNPESSARESVLPVDFNTIVADPFLTPATLLEGTRSTGKAIAPEHIFTNPTLQLVFDVPNTGLDFVINLTSAKHPLIQDPNGTLWLPVLPSKIEVVKQNTKYTYNVGNLSLKSYWSQSESVQVVAGAPAADAECYSSKACCAVNSSYYSKYELVDSPVPPYVCTGAPVPYSLRHFTFNVHSTAKFREASAVASCEVKANPWGEASVTCTASSSVVMEGVTASPPYRLPSRAYSLCRQGDSLANPESVSSPFPVVLVSFCPERQCIGYTPANYRSDRGACINYPLGFYTSADGNNTNQFSSFEEDAAVLWPYYFNGCKWIDDVTMSSTTIQDISFQCDVPESTGWSLSYENFSAHLTDTIAPLFPIGRPTRVSGQYANPTDKDTILFEVEYVSFSSFKAGRWTFRICAATQCATPTFPVAGDTGHYPNVMRVSVSASKLGLSTSPYEPSVIIEVYSAITPTTSPFRTLLAPSVVHVEKAVTLSSQDTVNMTLARDPPERVLSPYAASTSGKTTSRVLCEGDYRFSTLTNNCQPLTDKDCATKYRGRRSKFDSATKACAYSVPPLNGPLVFKSLAEPEPPRLYSPEELRAILKTVKLPQFLRTMEKSYEEYERQAARRAGRPVRLPPGRAAAAEDTDVAAVGAADEPAMKYMKEPSMPGSRGLTISCITATCLLWTVALLRDVLFKFFAVGPWDGLRPCAGLAGAVGCWHRLGGACARARREEQPQARNAASNTTATPMTARPPTSPNRTQSGQRGGRANFAPKTQKGNGATFMTGTPLPFTTKAPHAAPRESATSAPLQSKDPTPPLQREKRGGGKKGRRPRAQRSRNAEQEHPPNVPAGVKRPTSPWGGPRPYVSTGFHPGYHAFGFPEAPHIPFGREAGVAAPAGVPFMGGDYAGQSAVFPDEGVGTGPVPVAFSRPHSASSQRWYSCPPSGWRPFENVCSPLQSPRYAPYDAPLSEFGLNPPSTSLDGLGAFVPASFARQSSRVEVLSSDTDERTR</sequence>
<feature type="region of interest" description="Disordered" evidence="1">
    <location>
        <begin position="764"/>
        <end position="898"/>
    </location>
</feature>
<gene>
    <name evidence="3" type="ORF">Q4I31_001662</name>
</gene>
<dbReference type="PROSITE" id="PS51257">
    <property type="entry name" value="PROKAR_LIPOPROTEIN"/>
    <property type="match status" value="1"/>
</dbReference>
<feature type="chain" id="PRO_5043610150" evidence="2">
    <location>
        <begin position="24"/>
        <end position="1044"/>
    </location>
</feature>
<feature type="compositionally biased region" description="Polar residues" evidence="1">
    <location>
        <begin position="837"/>
        <end position="847"/>
    </location>
</feature>
<feature type="compositionally biased region" description="Polar residues" evidence="1">
    <location>
        <begin position="810"/>
        <end position="819"/>
    </location>
</feature>
<protein>
    <submittedName>
        <fullName evidence="3">Uncharacterized protein</fullName>
    </submittedName>
</protein>
<organism evidence="3 4">
    <name type="scientific">Leishmania lindenbergi</name>
    <dbReference type="NCBI Taxonomy" id="651832"/>
    <lineage>
        <taxon>Eukaryota</taxon>
        <taxon>Discoba</taxon>
        <taxon>Euglenozoa</taxon>
        <taxon>Kinetoplastea</taxon>
        <taxon>Metakinetoplastina</taxon>
        <taxon>Trypanosomatida</taxon>
        <taxon>Trypanosomatidae</taxon>
        <taxon>Leishmaniinae</taxon>
        <taxon>Leishmania</taxon>
    </lineage>
</organism>
<evidence type="ECO:0000256" key="1">
    <source>
        <dbReference type="SAM" id="MobiDB-lite"/>
    </source>
</evidence>
<evidence type="ECO:0000256" key="2">
    <source>
        <dbReference type="SAM" id="SignalP"/>
    </source>
</evidence>
<keyword evidence="2" id="KW-0732">Signal</keyword>
<feature type="compositionally biased region" description="Low complexity" evidence="1">
    <location>
        <begin position="770"/>
        <end position="787"/>
    </location>
</feature>
<accession>A0AAW3AR12</accession>
<name>A0AAW3AR12_9TRYP</name>
<keyword evidence="4" id="KW-1185">Reference proteome</keyword>
<dbReference type="AlphaFoldDB" id="A0AAW3AR12"/>
<reference evidence="3 4" key="1">
    <citation type="submission" date="2024-02" db="EMBL/GenBank/DDBJ databases">
        <title>FIRST GENOME SEQUENCES OF Leishmania (Viannia) shawi, Leishmania (Viannia) lindenbergi AND Leishmania (Viannia) utingensis.</title>
        <authorList>
            <person name="Resadore F."/>
            <person name="Custodio M.G.F."/>
            <person name="Boite M.C."/>
            <person name="Cupolillo E."/>
            <person name="Ferreira G.E.M."/>
        </authorList>
    </citation>
    <scope>NUCLEOTIDE SEQUENCE [LARGE SCALE GENOMIC DNA]</scope>
    <source>
        <strain evidence="3 4">MHOM/BR/1966/M15733</strain>
    </source>
</reference>
<comment type="caution">
    <text evidence="3">The sequence shown here is derived from an EMBL/GenBank/DDBJ whole genome shotgun (WGS) entry which is preliminary data.</text>
</comment>
<dbReference type="EMBL" id="JBAMZK010000011">
    <property type="protein sequence ID" value="KAL0511104.1"/>
    <property type="molecule type" value="Genomic_DNA"/>
</dbReference>
<proteinExistence type="predicted"/>
<evidence type="ECO:0000313" key="4">
    <source>
        <dbReference type="Proteomes" id="UP001500131"/>
    </source>
</evidence>
<feature type="compositionally biased region" description="Basic residues" evidence="1">
    <location>
        <begin position="859"/>
        <end position="870"/>
    </location>
</feature>
<evidence type="ECO:0000313" key="3">
    <source>
        <dbReference type="EMBL" id="KAL0511104.1"/>
    </source>
</evidence>
<dbReference type="Proteomes" id="UP001500131">
    <property type="component" value="Unassembled WGS sequence"/>
</dbReference>